<dbReference type="Pfam" id="PF00248">
    <property type="entry name" value="Aldo_ket_red"/>
    <property type="match status" value="1"/>
</dbReference>
<dbReference type="EMBL" id="JAUSUR010000003">
    <property type="protein sequence ID" value="MDQ0361472.1"/>
    <property type="molecule type" value="Genomic_DNA"/>
</dbReference>
<sequence>MKYITIPGSSLKFSQISLGTMRIQRKEKDANGNKIYVGKSVEEVELLLKTALDLGINVIDTADIYGHGLSEELIGKVIAKCPELRKKMILQTKCGVVSTSEGLCYDASKDYILKCVDESLERLQTNYIDVLLLHKPDPLYDPKQIAEAFETLRATGKVLYFGVSNFTPVQTALIQKYCSVPIVFSQMQFSIAHSLMIDEQVSVNTNNIHGTPFTSGILDYCRYNDICLQAYSVAQGTNGTFINNPEYEKLNKVMDTLCEKYNTNKNAIALAWILKHPANIMPIIGTTNPAHIKDSLEAFNFELTRQEWYDLYTACDKPLP</sequence>
<evidence type="ECO:0000313" key="3">
    <source>
        <dbReference type="Proteomes" id="UP001230220"/>
    </source>
</evidence>
<feature type="domain" description="NADP-dependent oxidoreductase" evidence="1">
    <location>
        <begin position="16"/>
        <end position="309"/>
    </location>
</feature>
<dbReference type="InterPro" id="IPR023210">
    <property type="entry name" value="NADP_OxRdtase_dom"/>
</dbReference>
<comment type="caution">
    <text evidence="2">The sequence shown here is derived from an EMBL/GenBank/DDBJ whole genome shotgun (WGS) entry which is preliminary data.</text>
</comment>
<name>A0ABU0E3J3_9FIRM</name>
<gene>
    <name evidence="2" type="ORF">J2S15_002219</name>
</gene>
<dbReference type="SUPFAM" id="SSF51430">
    <property type="entry name" value="NAD(P)-linked oxidoreductase"/>
    <property type="match status" value="1"/>
</dbReference>
<accession>A0ABU0E3J3</accession>
<dbReference type="InterPro" id="IPR050523">
    <property type="entry name" value="AKR_Detox_Biosynth"/>
</dbReference>
<organism evidence="2 3">
    <name type="scientific">Breznakia pachnodae</name>
    <dbReference type="NCBI Taxonomy" id="265178"/>
    <lineage>
        <taxon>Bacteria</taxon>
        <taxon>Bacillati</taxon>
        <taxon>Bacillota</taxon>
        <taxon>Erysipelotrichia</taxon>
        <taxon>Erysipelotrichales</taxon>
        <taxon>Erysipelotrichaceae</taxon>
        <taxon>Breznakia</taxon>
    </lineage>
</organism>
<dbReference type="PANTHER" id="PTHR43364">
    <property type="entry name" value="NADH-SPECIFIC METHYLGLYOXAL REDUCTASE-RELATED"/>
    <property type="match status" value="1"/>
</dbReference>
<evidence type="ECO:0000313" key="2">
    <source>
        <dbReference type="EMBL" id="MDQ0361472.1"/>
    </source>
</evidence>
<dbReference type="CDD" id="cd19092">
    <property type="entry name" value="AKR_BsYcsN_EcYdhF-like"/>
    <property type="match status" value="1"/>
</dbReference>
<reference evidence="2 3" key="1">
    <citation type="submission" date="2023-07" db="EMBL/GenBank/DDBJ databases">
        <title>Genomic Encyclopedia of Type Strains, Phase IV (KMG-IV): sequencing the most valuable type-strain genomes for metagenomic binning, comparative biology and taxonomic classification.</title>
        <authorList>
            <person name="Goeker M."/>
        </authorList>
    </citation>
    <scope>NUCLEOTIDE SEQUENCE [LARGE SCALE GENOMIC DNA]</scope>
    <source>
        <strain evidence="2 3">DSM 16784</strain>
    </source>
</reference>
<dbReference type="PANTHER" id="PTHR43364:SF1">
    <property type="entry name" value="OXIDOREDUCTASE YDHF"/>
    <property type="match status" value="1"/>
</dbReference>
<dbReference type="Gene3D" id="3.20.20.100">
    <property type="entry name" value="NADP-dependent oxidoreductase domain"/>
    <property type="match status" value="1"/>
</dbReference>
<keyword evidence="3" id="KW-1185">Reference proteome</keyword>
<dbReference type="InterPro" id="IPR036812">
    <property type="entry name" value="NAD(P)_OxRdtase_dom_sf"/>
</dbReference>
<proteinExistence type="predicted"/>
<dbReference type="Proteomes" id="UP001230220">
    <property type="component" value="Unassembled WGS sequence"/>
</dbReference>
<dbReference type="RefSeq" id="WP_307408220.1">
    <property type="nucleotide sequence ID" value="NZ_JAUSUR010000003.1"/>
</dbReference>
<protein>
    <submittedName>
        <fullName evidence="2">Oxidoreductase</fullName>
    </submittedName>
</protein>
<evidence type="ECO:0000259" key="1">
    <source>
        <dbReference type="Pfam" id="PF00248"/>
    </source>
</evidence>